<dbReference type="PANTHER" id="PTHR12526">
    <property type="entry name" value="GLYCOSYLTRANSFERASE"/>
    <property type="match status" value="1"/>
</dbReference>
<evidence type="ECO:0000313" key="2">
    <source>
        <dbReference type="EMBL" id="OGF87049.1"/>
    </source>
</evidence>
<gene>
    <name evidence="2" type="ORF">A3B19_01300</name>
</gene>
<accession>A0A1F5XGQ7</accession>
<dbReference type="Gene3D" id="3.40.50.2000">
    <property type="entry name" value="Glycogen Phosphorylase B"/>
    <property type="match status" value="2"/>
</dbReference>
<sequence length="394" mass="45285">MRILFITSKLNFKTAGGSIEELDLLMQTLQNLGNDVKTITAFSASNVILEKRPYEVIEEQITSKRLFGIAWQLYKILKKYEKMADIFHIDGHIFLYGAGLYKLLGGRIPVAAYFNYYLMCWDDTAISMALQPKENIFVRAKKKIRWLIEKYIGMPLANRIDVFAFVSPNLKTVYEDFGLRKDPNTFVIGDLIDFGKIMLENGISEDTYLNRNKRAGPFLLFYSSRMIRGKGFDLLLHGFARVRNKENFKMVLTGTGPEAETLKKIAKDLRIEKYVEFPGWVSWPRLLQYNKEADIYIQVGWKPEGTSISQLYAMAFGVPSILPGGGGLEWQAKDTAIYVKNGAHDDLARAIEKLAGDYDLRAELSRNCYKRIREDSMNYQKQIPIWNEKLKSLI</sequence>
<protein>
    <recommendedName>
        <fullName evidence="1">Glycosyl transferase family 1 domain-containing protein</fullName>
    </recommendedName>
</protein>
<reference evidence="2 3" key="1">
    <citation type="journal article" date="2016" name="Nat. Commun.">
        <title>Thousands of microbial genomes shed light on interconnected biogeochemical processes in an aquifer system.</title>
        <authorList>
            <person name="Anantharaman K."/>
            <person name="Brown C.T."/>
            <person name="Hug L.A."/>
            <person name="Sharon I."/>
            <person name="Castelle C.J."/>
            <person name="Probst A.J."/>
            <person name="Thomas B.C."/>
            <person name="Singh A."/>
            <person name="Wilkins M.J."/>
            <person name="Karaoz U."/>
            <person name="Brodie E.L."/>
            <person name="Williams K.H."/>
            <person name="Hubbard S.S."/>
            <person name="Banfield J.F."/>
        </authorList>
    </citation>
    <scope>NUCLEOTIDE SEQUENCE [LARGE SCALE GENOMIC DNA]</scope>
</reference>
<dbReference type="AlphaFoldDB" id="A0A1F5XGQ7"/>
<dbReference type="GO" id="GO:0016757">
    <property type="term" value="F:glycosyltransferase activity"/>
    <property type="evidence" value="ECO:0007669"/>
    <property type="project" value="InterPro"/>
</dbReference>
<dbReference type="Pfam" id="PF00534">
    <property type="entry name" value="Glycos_transf_1"/>
    <property type="match status" value="1"/>
</dbReference>
<feature type="domain" description="Glycosyl transferase family 1" evidence="1">
    <location>
        <begin position="212"/>
        <end position="371"/>
    </location>
</feature>
<dbReference type="EMBL" id="MFIF01000009">
    <property type="protein sequence ID" value="OGF87049.1"/>
    <property type="molecule type" value="Genomic_DNA"/>
</dbReference>
<dbReference type="InterPro" id="IPR001296">
    <property type="entry name" value="Glyco_trans_1"/>
</dbReference>
<name>A0A1F5XGQ7_9BACT</name>
<proteinExistence type="predicted"/>
<dbReference type="SUPFAM" id="SSF53756">
    <property type="entry name" value="UDP-Glycosyltransferase/glycogen phosphorylase"/>
    <property type="match status" value="1"/>
</dbReference>
<dbReference type="Proteomes" id="UP000177346">
    <property type="component" value="Unassembled WGS sequence"/>
</dbReference>
<organism evidence="2 3">
    <name type="scientific">Candidatus Giovannonibacteria bacterium RIFCSPLOWO2_01_FULL_46_32</name>
    <dbReference type="NCBI Taxonomy" id="1798353"/>
    <lineage>
        <taxon>Bacteria</taxon>
        <taxon>Candidatus Giovannoniibacteriota</taxon>
    </lineage>
</organism>
<comment type="caution">
    <text evidence="2">The sequence shown here is derived from an EMBL/GenBank/DDBJ whole genome shotgun (WGS) entry which is preliminary data.</text>
</comment>
<dbReference type="CDD" id="cd03801">
    <property type="entry name" value="GT4_PimA-like"/>
    <property type="match status" value="1"/>
</dbReference>
<evidence type="ECO:0000313" key="3">
    <source>
        <dbReference type="Proteomes" id="UP000177346"/>
    </source>
</evidence>
<evidence type="ECO:0000259" key="1">
    <source>
        <dbReference type="Pfam" id="PF00534"/>
    </source>
</evidence>